<evidence type="ECO:0000313" key="5">
    <source>
        <dbReference type="EMBL" id="CAL1142274.1"/>
    </source>
</evidence>
<dbReference type="InterPro" id="IPR020103">
    <property type="entry name" value="PsdUridine_synth_cat_dom_sf"/>
</dbReference>
<feature type="repeat" description="PPR" evidence="2">
    <location>
        <begin position="138"/>
        <end position="173"/>
    </location>
</feature>
<protein>
    <submittedName>
        <fullName evidence="6">Pentatricopeptide repeat-containing protein, chloroplastic</fullName>
    </submittedName>
</protein>
<evidence type="ECO:0000259" key="3">
    <source>
        <dbReference type="Pfam" id="PF00849"/>
    </source>
</evidence>
<dbReference type="SUPFAM" id="SSF55120">
    <property type="entry name" value="Pseudouridine synthase"/>
    <property type="match status" value="1"/>
</dbReference>
<dbReference type="GO" id="GO:0003723">
    <property type="term" value="F:RNA binding"/>
    <property type="evidence" value="ECO:0007669"/>
    <property type="project" value="InterPro"/>
</dbReference>
<dbReference type="Proteomes" id="UP001152797">
    <property type="component" value="Unassembled WGS sequence"/>
</dbReference>
<dbReference type="Gene3D" id="3.30.2350.10">
    <property type="entry name" value="Pseudouridine synthase"/>
    <property type="match status" value="1"/>
</dbReference>
<dbReference type="CDD" id="cd02869">
    <property type="entry name" value="PseudoU_synth_RluA_like"/>
    <property type="match status" value="1"/>
</dbReference>
<sequence>MFGAALSACDRGKQWPLALAVLEQMEVEKVVPGQIACNSVVSACERLGRWQFAMAVMEKMQLQEVEMDTITFCTAICACAKGRAWSKVLQLWQAMSTASVPRNVILCSATINACAKGSLWPLALKVLGSMPSSKVEQNTITFNAAISACERGSQWPLALELLFREMPRIAIPRNIITYSAVISACEKAGEWRSALQILTEMRRMEVQADTIACSAAISACEKAAQWEVALQLLEDMRPLDVSGITYSATISACEKAQQWQVACEVFLRSGLPLESVPFAACIAACSRSGRWLVAEALLEEMSLRAVPKDKIACTAAIASCANGHHWRGALRLLRDMPLVHLAEPDVSSFSSALSACQLAGRWLEATELLQQMRSLEMPVDGIHLGCVVGALQLSQGPSAAAAWLRGSFDGGTRPTLPAVAVGGEVEGCSVLSVSPGLLVLDKAAGLVTEQLQAAVERHLGCATTSVSRLDRPTSGVLPVVLGQRMAQSTMWFQSQFAGRLVEKEYLCLCEADSTVSAVDGRQMISSPLRVLSEGSLSSKSYVDEDKGREAVTFYQVLKTYEAPGASSTLLLVKAEPRTGRMHQIRAHLASIGLPLVGDCCWDGISSLLKSIRHWLPSSKQLWSSSRRREAQKPLPSLPTPCCHPMALVAEPPAVVPAPHQQLYSLTRSSAWQEVLQMWCRFQNRAVETNIRMYNSVLSACGKSQWQRIQLLLSSSLDATTVTYNTALSADSTWRQAAAYVGNAQERGLQLDIITLNSLISNNTVKAWLKALELLGSGVESNLQKDLITFNVTMRGCQWFWAEALLEDAKENQLLPDLVSYNTAISALEDVSRWRGIFGLLQEMQQVMLRGDSITQFMLMGALNIPKEDESGTSQWPRCLSSLRCFRVAKTPPLANRALAALTAGKAGWEEALLLTAEMEGSAMELDVVTCNSLIKAYNSWHAWPATLQTLSEMSMRNLRCDLVTYNELLTQRWALAGWSFAELQRWQLESDLILFNAAISSSNRWDAAISVFQELRMEKFEADRISYNSVTGKMTSWQHAMAFQARSGIDSCNSMLSAYERESEWHRAFHLLAQQDVQRAAADVVSCNTVMSACEKSQHWALCFTIFETRESDVVSYGSMMSACEAAGRWQESLFLLEQLDGLRFQSNVVICNSAISTCEKASLWQHALSLWASFPIRRVVADVISYSATSSACEKCGRWELALQLFSELSAAQLEADSILFGACISACEKGSQWLAAITLLRSAADCTNLVTYNAAISACEKGLAWRSALALFAELQGEVQADVISYNVTGRNLQVLRLLEELEVSHGNASVIALSNAILACDSQQRPEMPQFCGSLHSVTAAMLANAGEGATALSALGALKRRQQWQEALALLEEHDQHGGTVPIKSYNTVMGACAKALQWSAALAMLQSLGTDGLGGALQPDVISFNSAMRACACDGAWPRSLTLLEELEKQKLQADVVSYSSVMAALPGEAWYLALALLQRMLRRRVEADLVCFNAAIGACAIAWLQAIAVLEDLQGHLGVQGADTISYNAVLHALGKGTQWQQAFQLLQLLQLQQVEANLVTFNASISCLERVAKWTAALGVLQQISQDDLQPDVISFNSSISQSSWPYALVLLGDLEEKLLVDHFSYAVTMRSLTLSWTWAFGCMERLQLQRLRPNAVVHNTLQGAMASSTLWSHALHVLGSADGADALMALSTLLGGLEERWEMAMGMLRDSQTAALVPDVVCIGSALGVAAAAWRQALDVLRGIQLDSVQQNMVIINTVISAMRNHWQRALALLREALKLSMEADLVAYNATVTSCEKGCRWVEALLLLREVKDVKLTADVITYSAAMSACNQADQWQITLSLFAELGDLRLRPSSVAINAAINGLGKGKQWTQAIQSFEAMQQGRVAPDVLTFHVASSACNAAAKWRQGAAVLRQLHKTVRCDLLTYHVSMSASASASWWRRSYQSLRELQDAGLQAGSVTFNVAVAPCERTSHWQDALHLVAEAEQLEADVILYNASIAACPPWHWRHGLALLAKAQAVSLADLASYAAVMQGADMVAPPPRMMNEIDDLAQGLLLTEWEMKKQGRPNYQDGVRKDCY</sequence>
<name>A0A9P1CC42_9DINO</name>
<feature type="repeat" description="PPR" evidence="2">
    <location>
        <begin position="174"/>
        <end position="208"/>
    </location>
</feature>
<keyword evidence="1" id="KW-0677">Repeat</keyword>
<evidence type="ECO:0000313" key="6">
    <source>
        <dbReference type="EMBL" id="CAL4776211.1"/>
    </source>
</evidence>
<feature type="repeat" description="PPR" evidence="2">
    <location>
        <begin position="1529"/>
        <end position="1563"/>
    </location>
</feature>
<reference evidence="4" key="1">
    <citation type="submission" date="2022-10" db="EMBL/GenBank/DDBJ databases">
        <authorList>
            <person name="Chen Y."/>
            <person name="Dougan E. K."/>
            <person name="Chan C."/>
            <person name="Rhodes N."/>
            <person name="Thang M."/>
        </authorList>
    </citation>
    <scope>NUCLEOTIDE SEQUENCE</scope>
</reference>
<feature type="repeat" description="PPR" evidence="2">
    <location>
        <begin position="1113"/>
        <end position="1147"/>
    </location>
</feature>
<evidence type="ECO:0000256" key="2">
    <source>
        <dbReference type="PROSITE-ProRule" id="PRU00708"/>
    </source>
</evidence>
<dbReference type="EMBL" id="CAMXCT010001313">
    <property type="protein sequence ID" value="CAI3988899.1"/>
    <property type="molecule type" value="Genomic_DNA"/>
</dbReference>
<dbReference type="GO" id="GO:0009982">
    <property type="term" value="F:pseudouridine synthase activity"/>
    <property type="evidence" value="ECO:0007669"/>
    <property type="project" value="InterPro"/>
</dbReference>
<dbReference type="Pfam" id="PF00849">
    <property type="entry name" value="PseudoU_synth_2"/>
    <property type="match status" value="1"/>
</dbReference>
<dbReference type="GO" id="GO:0001522">
    <property type="term" value="P:pseudouridine synthesis"/>
    <property type="evidence" value="ECO:0007669"/>
    <property type="project" value="InterPro"/>
</dbReference>
<accession>A0A9P1CC42</accession>
<reference evidence="5" key="2">
    <citation type="submission" date="2024-04" db="EMBL/GenBank/DDBJ databases">
        <authorList>
            <person name="Chen Y."/>
            <person name="Shah S."/>
            <person name="Dougan E. K."/>
            <person name="Thang M."/>
            <person name="Chan C."/>
        </authorList>
    </citation>
    <scope>NUCLEOTIDE SEQUENCE [LARGE SCALE GENOMIC DNA]</scope>
</reference>
<evidence type="ECO:0000313" key="4">
    <source>
        <dbReference type="EMBL" id="CAI3988899.1"/>
    </source>
</evidence>
<dbReference type="PANTHER" id="PTHR47447:SF17">
    <property type="entry name" value="OS12G0638900 PROTEIN"/>
    <property type="match status" value="1"/>
</dbReference>
<dbReference type="Gene3D" id="1.25.40.10">
    <property type="entry name" value="Tetratricopeptide repeat domain"/>
    <property type="match status" value="12"/>
</dbReference>
<evidence type="ECO:0000256" key="1">
    <source>
        <dbReference type="ARBA" id="ARBA00022737"/>
    </source>
</evidence>
<dbReference type="EMBL" id="CAMXCT020001313">
    <property type="protein sequence ID" value="CAL1142274.1"/>
    <property type="molecule type" value="Genomic_DNA"/>
</dbReference>
<feature type="repeat" description="PPR" evidence="2">
    <location>
        <begin position="345"/>
        <end position="379"/>
    </location>
</feature>
<dbReference type="InterPro" id="IPR006145">
    <property type="entry name" value="PsdUridine_synth_RsuA/RluA"/>
</dbReference>
<dbReference type="PANTHER" id="PTHR47447">
    <property type="entry name" value="OS03G0856100 PROTEIN"/>
    <property type="match status" value="1"/>
</dbReference>
<proteinExistence type="predicted"/>
<dbReference type="PROSITE" id="PS51375">
    <property type="entry name" value="PPR"/>
    <property type="match status" value="8"/>
</dbReference>
<dbReference type="InterPro" id="IPR002885">
    <property type="entry name" value="PPR_rpt"/>
</dbReference>
<evidence type="ECO:0000313" key="7">
    <source>
        <dbReference type="Proteomes" id="UP001152797"/>
    </source>
</evidence>
<dbReference type="OrthoDB" id="428296at2759"/>
<dbReference type="InterPro" id="IPR011990">
    <property type="entry name" value="TPR-like_helical_dom_sf"/>
</dbReference>
<organism evidence="4">
    <name type="scientific">Cladocopium goreaui</name>
    <dbReference type="NCBI Taxonomy" id="2562237"/>
    <lineage>
        <taxon>Eukaryota</taxon>
        <taxon>Sar</taxon>
        <taxon>Alveolata</taxon>
        <taxon>Dinophyceae</taxon>
        <taxon>Suessiales</taxon>
        <taxon>Symbiodiniaceae</taxon>
        <taxon>Cladocopium</taxon>
    </lineage>
</organism>
<dbReference type="Pfam" id="PF01535">
    <property type="entry name" value="PPR"/>
    <property type="match status" value="6"/>
</dbReference>
<dbReference type="Pfam" id="PF13812">
    <property type="entry name" value="PPR_3"/>
    <property type="match status" value="2"/>
</dbReference>
<feature type="repeat" description="PPR" evidence="2">
    <location>
        <begin position="1828"/>
        <end position="1862"/>
    </location>
</feature>
<feature type="repeat" description="PPR" evidence="2">
    <location>
        <begin position="1183"/>
        <end position="1217"/>
    </location>
</feature>
<comment type="caution">
    <text evidence="4">The sequence shown here is derived from an EMBL/GenBank/DDBJ whole genome shotgun (WGS) entry which is preliminary data.</text>
</comment>
<dbReference type="EMBL" id="CAMXCT030001313">
    <property type="protein sequence ID" value="CAL4776211.1"/>
    <property type="molecule type" value="Genomic_DNA"/>
</dbReference>
<gene>
    <name evidence="4" type="ORF">C1SCF055_LOCUS16014</name>
</gene>
<feature type="repeat" description="PPR" evidence="2">
    <location>
        <begin position="1863"/>
        <end position="1897"/>
    </location>
</feature>
<feature type="domain" description="Pseudouridine synthase RsuA/RluA-like" evidence="3">
    <location>
        <begin position="455"/>
        <end position="590"/>
    </location>
</feature>
<keyword evidence="7" id="KW-1185">Reference proteome</keyword>
<dbReference type="NCBIfam" id="TIGR00756">
    <property type="entry name" value="PPR"/>
    <property type="match status" value="1"/>
</dbReference>